<evidence type="ECO:0000256" key="14">
    <source>
        <dbReference type="SAM" id="Phobius"/>
    </source>
</evidence>
<keyword evidence="7 14" id="KW-1133">Transmembrane helix</keyword>
<accession>A0A398DMM2</accession>
<dbReference type="InterPro" id="IPR001734">
    <property type="entry name" value="Na/solute_symporter"/>
</dbReference>
<dbReference type="InterPro" id="IPR050277">
    <property type="entry name" value="Sodium:Solute_Symporter"/>
</dbReference>
<evidence type="ECO:0000256" key="4">
    <source>
        <dbReference type="ARBA" id="ARBA00022475"/>
    </source>
</evidence>
<dbReference type="GO" id="GO:0005886">
    <property type="term" value="C:plasma membrane"/>
    <property type="evidence" value="ECO:0007669"/>
    <property type="project" value="UniProtKB-SubCell"/>
</dbReference>
<evidence type="ECO:0000256" key="5">
    <source>
        <dbReference type="ARBA" id="ARBA00022692"/>
    </source>
</evidence>
<evidence type="ECO:0000256" key="11">
    <source>
        <dbReference type="ARBA" id="ARBA00023201"/>
    </source>
</evidence>
<keyword evidence="6" id="KW-0769">Symport</keyword>
<comment type="caution">
    <text evidence="15">The sequence shown here is derived from an EMBL/GenBank/DDBJ whole genome shotgun (WGS) entry which is preliminary data.</text>
</comment>
<keyword evidence="10 14" id="KW-0472">Membrane</keyword>
<keyword evidence="4" id="KW-1003">Cell membrane</keyword>
<feature type="transmembrane region" description="Helical" evidence="14">
    <location>
        <begin position="265"/>
        <end position="286"/>
    </location>
</feature>
<evidence type="ECO:0000313" key="16">
    <source>
        <dbReference type="Proteomes" id="UP000266113"/>
    </source>
</evidence>
<dbReference type="PANTHER" id="PTHR48086">
    <property type="entry name" value="SODIUM/PROLINE SYMPORTER-RELATED"/>
    <property type="match status" value="1"/>
</dbReference>
<dbReference type="PROSITE" id="PS50283">
    <property type="entry name" value="NA_SOLUT_SYMP_3"/>
    <property type="match status" value="1"/>
</dbReference>
<dbReference type="PANTHER" id="PTHR48086:SF3">
    <property type="entry name" value="SODIUM_PROLINE SYMPORTER"/>
    <property type="match status" value="1"/>
</dbReference>
<feature type="transmembrane region" description="Helical" evidence="14">
    <location>
        <begin position="147"/>
        <end position="169"/>
    </location>
</feature>
<gene>
    <name evidence="15" type="ORF">SMC1_10080</name>
</gene>
<keyword evidence="5 14" id="KW-0812">Transmembrane</keyword>
<evidence type="ECO:0000256" key="9">
    <source>
        <dbReference type="ARBA" id="ARBA00023065"/>
    </source>
</evidence>
<keyword evidence="8" id="KW-0915">Sodium</keyword>
<feature type="transmembrane region" description="Helical" evidence="14">
    <location>
        <begin position="416"/>
        <end position="433"/>
    </location>
</feature>
<dbReference type="CDD" id="cd10322">
    <property type="entry name" value="SLC5sbd"/>
    <property type="match status" value="1"/>
</dbReference>
<dbReference type="Gene3D" id="1.20.1730.10">
    <property type="entry name" value="Sodium/glucose cotransporter"/>
    <property type="match status" value="1"/>
</dbReference>
<feature type="transmembrane region" description="Helical" evidence="14">
    <location>
        <begin position="439"/>
        <end position="458"/>
    </location>
</feature>
<feature type="transmembrane region" description="Helical" evidence="14">
    <location>
        <begin position="225"/>
        <end position="244"/>
    </location>
</feature>
<feature type="transmembrane region" description="Helical" evidence="14">
    <location>
        <begin position="306"/>
        <end position="326"/>
    </location>
</feature>
<organism evidence="15 16">
    <name type="scientific">Candidatus Cryosericum septentrionale</name>
    <dbReference type="NCBI Taxonomy" id="2290913"/>
    <lineage>
        <taxon>Bacteria</taxon>
        <taxon>Pseudomonadati</taxon>
        <taxon>Caldisericota/Cryosericota group</taxon>
        <taxon>Candidatus Cryosericota</taxon>
        <taxon>Candidatus Cryosericia</taxon>
        <taxon>Candidatus Cryosericales</taxon>
        <taxon>Candidatus Cryosericaceae</taxon>
        <taxon>Candidatus Cryosericum</taxon>
    </lineage>
</organism>
<evidence type="ECO:0000256" key="8">
    <source>
        <dbReference type="ARBA" id="ARBA00023053"/>
    </source>
</evidence>
<dbReference type="AlphaFoldDB" id="A0A398DMM2"/>
<comment type="catalytic activity">
    <reaction evidence="12">
        <text>L-proline(in) + Na(+)(in) = L-proline(out) + Na(+)(out)</text>
        <dbReference type="Rhea" id="RHEA:28967"/>
        <dbReference type="ChEBI" id="CHEBI:29101"/>
        <dbReference type="ChEBI" id="CHEBI:60039"/>
    </reaction>
</comment>
<feature type="transmembrane region" description="Helical" evidence="14">
    <location>
        <begin position="358"/>
        <end position="377"/>
    </location>
</feature>
<feature type="transmembrane region" description="Helical" evidence="14">
    <location>
        <begin position="75"/>
        <end position="96"/>
    </location>
</feature>
<dbReference type="GO" id="GO:0006814">
    <property type="term" value="P:sodium ion transport"/>
    <property type="evidence" value="ECO:0007669"/>
    <property type="project" value="UniProtKB-KW"/>
</dbReference>
<dbReference type="OrthoDB" id="9766407at2"/>
<evidence type="ECO:0000256" key="2">
    <source>
        <dbReference type="ARBA" id="ARBA00006434"/>
    </source>
</evidence>
<evidence type="ECO:0000256" key="10">
    <source>
        <dbReference type="ARBA" id="ARBA00023136"/>
    </source>
</evidence>
<keyword evidence="9" id="KW-0406">Ion transport</keyword>
<keyword evidence="16" id="KW-1185">Reference proteome</keyword>
<dbReference type="Proteomes" id="UP000266113">
    <property type="component" value="Unassembled WGS sequence"/>
</dbReference>
<name>A0A398DMM2_9BACT</name>
<reference evidence="15 16" key="1">
    <citation type="submission" date="2018-09" db="EMBL/GenBank/DDBJ databases">
        <title>Discovery and Ecogenomic Context for Candidatus Cryosericales, a Global Caldiserica Order Active in Thawing Permafrost.</title>
        <authorList>
            <person name="Martinez M.A."/>
            <person name="Woodcroft B.J."/>
            <person name="Ignacio Espinoza J.C."/>
            <person name="Zayed A."/>
            <person name="Singleton C.M."/>
            <person name="Boyd J."/>
            <person name="Li Y.-F."/>
            <person name="Purvine S."/>
            <person name="Maughan H."/>
            <person name="Hodgkins S.B."/>
            <person name="Anderson D."/>
            <person name="Sederholm M."/>
            <person name="Temperton B."/>
            <person name="Saleska S.R."/>
            <person name="Tyson G.W."/>
            <person name="Rich V.I."/>
        </authorList>
    </citation>
    <scope>NUCLEOTIDE SEQUENCE [LARGE SCALE GENOMIC DNA]</scope>
    <source>
        <strain evidence="15 16">SMC1</strain>
    </source>
</reference>
<protein>
    <submittedName>
        <fullName evidence="15">Sodium:solute symporter family protein</fullName>
    </submittedName>
</protein>
<sequence length="470" mass="50261">MSSIVLIVISTIIVLGGTSLVAILIGKKKKSQEDWAVGGRSLPIYVIVGTQYATAMGGGILVAHVGIGYGSGWSALSYGLLVSGGIAFLAVIAKWLREQNFTTVPDIITRFYGDNKVLLVLASVGSILVPFGWMCTQLVAFGKLYSAITGLSVPLLMTIFAIISLAYVLPSGLSSVAWTDFIFGCLMLCMTVFSVYFVMKLGGGWANIVAKAPPEITAFPGGMKAVGWATIALWSLSILPGSLTNQMYYQRIFAIDKVKLVRTSLIISAIVILTADVWASFMGIAIRSLKPGLAPELASGWFLTQVPAWFLALFSAFLCATIMSTIDSGIQSVAVNITTDIYHKLVNKKATDKDLTKYSRIFSAASVALALALALWYPQALGWLVATYAYSAAVLLFPIFMGYFFRNTKVLNAQGAIASMVGGVIGCAIATVLKIKIPYVAYGLVGSLVCLFLVSYLTKKQSSKLRASNN</sequence>
<evidence type="ECO:0000313" key="15">
    <source>
        <dbReference type="EMBL" id="RIE15493.1"/>
    </source>
</evidence>
<dbReference type="EMBL" id="QXIY01000052">
    <property type="protein sequence ID" value="RIE15493.1"/>
    <property type="molecule type" value="Genomic_DNA"/>
</dbReference>
<feature type="transmembrane region" description="Helical" evidence="14">
    <location>
        <begin position="6"/>
        <end position="25"/>
    </location>
</feature>
<comment type="similarity">
    <text evidence="2 13">Belongs to the sodium:solute symporter (SSF) (TC 2.A.21) family.</text>
</comment>
<comment type="subcellular location">
    <subcellularLocation>
        <location evidence="1">Cell membrane</location>
        <topology evidence="1">Multi-pass membrane protein</topology>
    </subcellularLocation>
</comment>
<evidence type="ECO:0000256" key="1">
    <source>
        <dbReference type="ARBA" id="ARBA00004651"/>
    </source>
</evidence>
<feature type="transmembrane region" description="Helical" evidence="14">
    <location>
        <begin position="117"/>
        <end position="141"/>
    </location>
</feature>
<dbReference type="InterPro" id="IPR038377">
    <property type="entry name" value="Na/Glc_symporter_sf"/>
</dbReference>
<dbReference type="GO" id="GO:0015293">
    <property type="term" value="F:symporter activity"/>
    <property type="evidence" value="ECO:0007669"/>
    <property type="project" value="UniProtKB-KW"/>
</dbReference>
<feature type="transmembrane region" description="Helical" evidence="14">
    <location>
        <begin position="383"/>
        <end position="404"/>
    </location>
</feature>
<keyword evidence="3" id="KW-0813">Transport</keyword>
<dbReference type="Pfam" id="PF00474">
    <property type="entry name" value="SSF"/>
    <property type="match status" value="1"/>
</dbReference>
<evidence type="ECO:0000256" key="6">
    <source>
        <dbReference type="ARBA" id="ARBA00022847"/>
    </source>
</evidence>
<proteinExistence type="inferred from homology"/>
<feature type="transmembrane region" description="Helical" evidence="14">
    <location>
        <begin position="45"/>
        <end position="69"/>
    </location>
</feature>
<keyword evidence="11" id="KW-0739">Sodium transport</keyword>
<feature type="transmembrane region" description="Helical" evidence="14">
    <location>
        <begin position="181"/>
        <end position="199"/>
    </location>
</feature>
<evidence type="ECO:0000256" key="3">
    <source>
        <dbReference type="ARBA" id="ARBA00022448"/>
    </source>
</evidence>
<evidence type="ECO:0000256" key="13">
    <source>
        <dbReference type="RuleBase" id="RU362091"/>
    </source>
</evidence>
<evidence type="ECO:0000256" key="12">
    <source>
        <dbReference type="ARBA" id="ARBA00033708"/>
    </source>
</evidence>
<evidence type="ECO:0000256" key="7">
    <source>
        <dbReference type="ARBA" id="ARBA00022989"/>
    </source>
</evidence>